<dbReference type="InterPro" id="IPR050131">
    <property type="entry name" value="Peptidase_S8_subtilisin-like"/>
</dbReference>
<evidence type="ECO:0000256" key="1">
    <source>
        <dbReference type="ARBA" id="ARBA00011073"/>
    </source>
</evidence>
<feature type="chain" id="PRO_5011433477" evidence="7">
    <location>
        <begin position="30"/>
        <end position="394"/>
    </location>
</feature>
<dbReference type="PANTHER" id="PTHR43806">
    <property type="entry name" value="PEPTIDASE S8"/>
    <property type="match status" value="1"/>
</dbReference>
<dbReference type="PROSITE" id="PS00136">
    <property type="entry name" value="SUBTILASE_ASP"/>
    <property type="match status" value="1"/>
</dbReference>
<dbReference type="GO" id="GO:0005615">
    <property type="term" value="C:extracellular space"/>
    <property type="evidence" value="ECO:0007669"/>
    <property type="project" value="TreeGrafter"/>
</dbReference>
<keyword evidence="2 5" id="KW-0645">Protease</keyword>
<dbReference type="PANTHER" id="PTHR43806:SF11">
    <property type="entry name" value="CEREVISIN-RELATED"/>
    <property type="match status" value="1"/>
</dbReference>
<evidence type="ECO:0000259" key="9">
    <source>
        <dbReference type="Pfam" id="PF05922"/>
    </source>
</evidence>
<gene>
    <name evidence="10" type="ORF">SAMN05421504_10781</name>
</gene>
<dbReference type="Gene3D" id="3.40.50.200">
    <property type="entry name" value="Peptidase S8/S53 domain"/>
    <property type="match status" value="1"/>
</dbReference>
<evidence type="ECO:0000256" key="4">
    <source>
        <dbReference type="ARBA" id="ARBA00022825"/>
    </source>
</evidence>
<feature type="active site" description="Charge relay system" evidence="5">
    <location>
        <position position="154"/>
    </location>
</feature>
<dbReference type="InterPro" id="IPR023828">
    <property type="entry name" value="Peptidase_S8_Ser-AS"/>
</dbReference>
<dbReference type="AlphaFoldDB" id="A0A1H3N105"/>
<proteinExistence type="inferred from homology"/>
<dbReference type="InterPro" id="IPR023827">
    <property type="entry name" value="Peptidase_S8_Asp-AS"/>
</dbReference>
<organism evidence="10 11">
    <name type="scientific">Amycolatopsis xylanica</name>
    <dbReference type="NCBI Taxonomy" id="589385"/>
    <lineage>
        <taxon>Bacteria</taxon>
        <taxon>Bacillati</taxon>
        <taxon>Actinomycetota</taxon>
        <taxon>Actinomycetes</taxon>
        <taxon>Pseudonocardiales</taxon>
        <taxon>Pseudonocardiaceae</taxon>
        <taxon>Amycolatopsis</taxon>
    </lineage>
</organism>
<evidence type="ECO:0000313" key="10">
    <source>
        <dbReference type="EMBL" id="SDY82444.1"/>
    </source>
</evidence>
<dbReference type="Gene3D" id="3.30.70.80">
    <property type="entry name" value="Peptidase S8 propeptide/proteinase inhibitor I9"/>
    <property type="match status" value="1"/>
</dbReference>
<dbReference type="FunFam" id="3.40.50.200:FF:000014">
    <property type="entry name" value="Proteinase K"/>
    <property type="match status" value="1"/>
</dbReference>
<dbReference type="STRING" id="589385.SAMN05421504_10781"/>
<evidence type="ECO:0000313" key="11">
    <source>
        <dbReference type="Proteomes" id="UP000199515"/>
    </source>
</evidence>
<comment type="similarity">
    <text evidence="1 5 6">Belongs to the peptidase S8 family.</text>
</comment>
<keyword evidence="3 5" id="KW-0378">Hydrolase</keyword>
<evidence type="ECO:0000256" key="2">
    <source>
        <dbReference type="ARBA" id="ARBA00022670"/>
    </source>
</evidence>
<dbReference type="InterPro" id="IPR015500">
    <property type="entry name" value="Peptidase_S8_subtilisin-rel"/>
</dbReference>
<dbReference type="Pfam" id="PF05922">
    <property type="entry name" value="Inhibitor_I9"/>
    <property type="match status" value="1"/>
</dbReference>
<dbReference type="InterPro" id="IPR036852">
    <property type="entry name" value="Peptidase_S8/S53_dom_sf"/>
</dbReference>
<accession>A0A1H3N105</accession>
<dbReference type="PRINTS" id="PR00723">
    <property type="entry name" value="SUBTILISIN"/>
</dbReference>
<dbReference type="PROSITE" id="PS51892">
    <property type="entry name" value="SUBTILASE"/>
    <property type="match status" value="1"/>
</dbReference>
<sequence>MGNSHRYRRAAIGITVAAVAVATAAPALAAQPEGQIRAAGGADAVSDSYIVVLKNAGFAAQAQNLASKFGANVGRTFGAALNGFSIHASETEAKRLAADPAVDYVVQNRRFHISDTQQNPPSWGLDRVDQHDLPLDSKYTYATKADNVTAYVIDTGVKATHKTFGGRVSGGKDFIDNDDDPTDEQGHGTHVAGTIGGTEYGLAKGVKIVPVRVLDANGSGTTEQVVAGIDWVAANAKGASVANMSLGGGADDALDSAVKGAIAKGVTFGVAAGNESQDASKVSPARVKEAITVAASDKTDKQASFSNFGATVDIYAPGVGITSSWGIGGDDATNTISGTSMATPHVVGAAALYLSAHPDATPAQVAEALTGSATSGKITNPSSGTPNKLLYVGS</sequence>
<dbReference type="GO" id="GO:0006508">
    <property type="term" value="P:proteolysis"/>
    <property type="evidence" value="ECO:0007669"/>
    <property type="project" value="UniProtKB-KW"/>
</dbReference>
<evidence type="ECO:0000256" key="7">
    <source>
        <dbReference type="SAM" id="SignalP"/>
    </source>
</evidence>
<dbReference type="OrthoDB" id="9766923at2"/>
<dbReference type="PROSITE" id="PS00138">
    <property type="entry name" value="SUBTILASE_SER"/>
    <property type="match status" value="1"/>
</dbReference>
<dbReference type="InterPro" id="IPR037045">
    <property type="entry name" value="S8pro/Inhibitor_I9_sf"/>
</dbReference>
<dbReference type="InterPro" id="IPR000209">
    <property type="entry name" value="Peptidase_S8/S53_dom"/>
</dbReference>
<dbReference type="SUPFAM" id="SSF54897">
    <property type="entry name" value="Protease propeptides/inhibitors"/>
    <property type="match status" value="1"/>
</dbReference>
<dbReference type="EMBL" id="FNON01000007">
    <property type="protein sequence ID" value="SDY82444.1"/>
    <property type="molecule type" value="Genomic_DNA"/>
</dbReference>
<dbReference type="PROSITE" id="PS00137">
    <property type="entry name" value="SUBTILASE_HIS"/>
    <property type="match status" value="1"/>
</dbReference>
<dbReference type="SUPFAM" id="SSF52743">
    <property type="entry name" value="Subtilisin-like"/>
    <property type="match status" value="1"/>
</dbReference>
<dbReference type="InterPro" id="IPR022398">
    <property type="entry name" value="Peptidase_S8_His-AS"/>
</dbReference>
<evidence type="ECO:0000259" key="8">
    <source>
        <dbReference type="Pfam" id="PF00082"/>
    </source>
</evidence>
<name>A0A1H3N105_9PSEU</name>
<evidence type="ECO:0000256" key="5">
    <source>
        <dbReference type="PROSITE-ProRule" id="PRU01240"/>
    </source>
</evidence>
<dbReference type="Proteomes" id="UP000199515">
    <property type="component" value="Unassembled WGS sequence"/>
</dbReference>
<evidence type="ECO:0000256" key="3">
    <source>
        <dbReference type="ARBA" id="ARBA00022801"/>
    </source>
</evidence>
<dbReference type="CDD" id="cd04077">
    <property type="entry name" value="Peptidases_S8_PCSK9_ProteinaseK_like"/>
    <property type="match status" value="1"/>
</dbReference>
<dbReference type="Pfam" id="PF00082">
    <property type="entry name" value="Peptidase_S8"/>
    <property type="match status" value="1"/>
</dbReference>
<feature type="active site" description="Charge relay system" evidence="5">
    <location>
        <position position="187"/>
    </location>
</feature>
<keyword evidence="7" id="KW-0732">Signal</keyword>
<dbReference type="InterPro" id="IPR010259">
    <property type="entry name" value="S8pro/Inhibitor_I9"/>
</dbReference>
<keyword evidence="4 5" id="KW-0720">Serine protease</keyword>
<feature type="active site" description="Charge relay system" evidence="5">
    <location>
        <position position="340"/>
    </location>
</feature>
<feature type="domain" description="Inhibitor I9" evidence="9">
    <location>
        <begin position="49"/>
        <end position="113"/>
    </location>
</feature>
<feature type="domain" description="Peptidase S8/S53" evidence="8">
    <location>
        <begin position="148"/>
        <end position="379"/>
    </location>
</feature>
<evidence type="ECO:0000256" key="6">
    <source>
        <dbReference type="RuleBase" id="RU003355"/>
    </source>
</evidence>
<protein>
    <submittedName>
        <fullName evidence="10">Peptidase inhibitor I9</fullName>
    </submittedName>
</protein>
<reference evidence="10 11" key="1">
    <citation type="submission" date="2016-10" db="EMBL/GenBank/DDBJ databases">
        <authorList>
            <person name="de Groot N.N."/>
        </authorList>
    </citation>
    <scope>NUCLEOTIDE SEQUENCE [LARGE SCALE GENOMIC DNA]</scope>
    <source>
        <strain evidence="10 11">CPCC 202699</strain>
    </source>
</reference>
<dbReference type="InterPro" id="IPR034193">
    <property type="entry name" value="PCSK9_ProteinaseK-like"/>
</dbReference>
<feature type="signal peptide" evidence="7">
    <location>
        <begin position="1"/>
        <end position="29"/>
    </location>
</feature>
<dbReference type="RefSeq" id="WP_091294427.1">
    <property type="nucleotide sequence ID" value="NZ_FNON01000007.1"/>
</dbReference>
<dbReference type="GO" id="GO:0004252">
    <property type="term" value="F:serine-type endopeptidase activity"/>
    <property type="evidence" value="ECO:0007669"/>
    <property type="project" value="UniProtKB-UniRule"/>
</dbReference>
<keyword evidence="11" id="KW-1185">Reference proteome</keyword>